<name>A0AAV4TW73_CAEEX</name>
<comment type="caution">
    <text evidence="1">The sequence shown here is derived from an EMBL/GenBank/DDBJ whole genome shotgun (WGS) entry which is preliminary data.</text>
</comment>
<accession>A0AAV4TW73</accession>
<proteinExistence type="predicted"/>
<sequence length="134" mass="14765">MLSIPKFPPKIPNFHVADSTTACNHYQFGKSTLISTAIGPCPQYPCPGPEADRRRCFFTFLSSSTLLRASVVDRPALLIFRCGFHPIFQSEAPCVAALCEKRSALVGTWRLEVASLYTTLLLPKEAVKGTVETF</sequence>
<organism evidence="1 2">
    <name type="scientific">Caerostris extrusa</name>
    <name type="common">Bark spider</name>
    <name type="synonym">Caerostris bankana</name>
    <dbReference type="NCBI Taxonomy" id="172846"/>
    <lineage>
        <taxon>Eukaryota</taxon>
        <taxon>Metazoa</taxon>
        <taxon>Ecdysozoa</taxon>
        <taxon>Arthropoda</taxon>
        <taxon>Chelicerata</taxon>
        <taxon>Arachnida</taxon>
        <taxon>Araneae</taxon>
        <taxon>Araneomorphae</taxon>
        <taxon>Entelegynae</taxon>
        <taxon>Araneoidea</taxon>
        <taxon>Araneidae</taxon>
        <taxon>Caerostris</taxon>
    </lineage>
</organism>
<keyword evidence="2" id="KW-1185">Reference proteome</keyword>
<evidence type="ECO:0000313" key="1">
    <source>
        <dbReference type="EMBL" id="GIY49522.1"/>
    </source>
</evidence>
<gene>
    <name evidence="1" type="ORF">CEXT_742321</name>
</gene>
<reference evidence="1 2" key="1">
    <citation type="submission" date="2021-06" db="EMBL/GenBank/DDBJ databases">
        <title>Caerostris extrusa draft genome.</title>
        <authorList>
            <person name="Kono N."/>
            <person name="Arakawa K."/>
        </authorList>
    </citation>
    <scope>NUCLEOTIDE SEQUENCE [LARGE SCALE GENOMIC DNA]</scope>
</reference>
<dbReference type="Proteomes" id="UP001054945">
    <property type="component" value="Unassembled WGS sequence"/>
</dbReference>
<dbReference type="AlphaFoldDB" id="A0AAV4TW73"/>
<protein>
    <submittedName>
        <fullName evidence="1">Uncharacterized protein</fullName>
    </submittedName>
</protein>
<evidence type="ECO:0000313" key="2">
    <source>
        <dbReference type="Proteomes" id="UP001054945"/>
    </source>
</evidence>
<dbReference type="EMBL" id="BPLR01011849">
    <property type="protein sequence ID" value="GIY49522.1"/>
    <property type="molecule type" value="Genomic_DNA"/>
</dbReference>